<dbReference type="OrthoDB" id="40579at2759"/>
<dbReference type="Gene3D" id="3.30.160.60">
    <property type="entry name" value="Classic Zinc Finger"/>
    <property type="match status" value="7"/>
</dbReference>
<feature type="region of interest" description="Disordered" evidence="10">
    <location>
        <begin position="329"/>
        <end position="373"/>
    </location>
</feature>
<dbReference type="GO" id="GO:0008270">
    <property type="term" value="F:zinc ion binding"/>
    <property type="evidence" value="ECO:0007669"/>
    <property type="project" value="UniProtKB-KW"/>
</dbReference>
<feature type="region of interest" description="Disordered" evidence="10">
    <location>
        <begin position="293"/>
        <end position="317"/>
    </location>
</feature>
<dbReference type="InterPro" id="IPR036236">
    <property type="entry name" value="Znf_C2H2_sf"/>
</dbReference>
<feature type="domain" description="C2H2-type" evidence="11">
    <location>
        <begin position="429"/>
        <end position="456"/>
    </location>
</feature>
<feature type="compositionally biased region" description="Polar residues" evidence="10">
    <location>
        <begin position="331"/>
        <end position="345"/>
    </location>
</feature>
<dbReference type="PANTHER" id="PTHR23226">
    <property type="entry name" value="ZINC FINGER AND SCAN DOMAIN-CONTAINING"/>
    <property type="match status" value="1"/>
</dbReference>
<organism evidence="12 13">
    <name type="scientific">Clupea harengus</name>
    <name type="common">Atlantic herring</name>
    <dbReference type="NCBI Taxonomy" id="7950"/>
    <lineage>
        <taxon>Eukaryota</taxon>
        <taxon>Metazoa</taxon>
        <taxon>Chordata</taxon>
        <taxon>Craniata</taxon>
        <taxon>Vertebrata</taxon>
        <taxon>Euteleostomi</taxon>
        <taxon>Actinopterygii</taxon>
        <taxon>Neopterygii</taxon>
        <taxon>Teleostei</taxon>
        <taxon>Clupei</taxon>
        <taxon>Clupeiformes</taxon>
        <taxon>Clupeoidei</taxon>
        <taxon>Clupeidae</taxon>
        <taxon>Clupea</taxon>
    </lineage>
</organism>
<dbReference type="GeneID" id="116218407"/>
<dbReference type="PANTHER" id="PTHR23226:SF419">
    <property type="entry name" value="FI21258P1-RELATED"/>
    <property type="match status" value="1"/>
</dbReference>
<dbReference type="PROSITE" id="PS50157">
    <property type="entry name" value="ZINC_FINGER_C2H2_2"/>
    <property type="match status" value="7"/>
</dbReference>
<feature type="region of interest" description="Disordered" evidence="10">
    <location>
        <begin position="196"/>
        <end position="261"/>
    </location>
</feature>
<keyword evidence="3" id="KW-0479">Metal-binding</keyword>
<dbReference type="InterPro" id="IPR013087">
    <property type="entry name" value="Znf_C2H2_type"/>
</dbReference>
<gene>
    <name evidence="13" type="primary">LOC116218407</name>
</gene>
<dbReference type="GO" id="GO:0005634">
    <property type="term" value="C:nucleus"/>
    <property type="evidence" value="ECO:0007669"/>
    <property type="project" value="UniProtKB-SubCell"/>
</dbReference>
<feature type="domain" description="C2H2-type" evidence="11">
    <location>
        <begin position="513"/>
        <end position="540"/>
    </location>
</feature>
<evidence type="ECO:0000256" key="1">
    <source>
        <dbReference type="ARBA" id="ARBA00004123"/>
    </source>
</evidence>
<dbReference type="KEGG" id="char:116218407"/>
<evidence type="ECO:0000256" key="4">
    <source>
        <dbReference type="ARBA" id="ARBA00022737"/>
    </source>
</evidence>
<evidence type="ECO:0000313" key="12">
    <source>
        <dbReference type="Proteomes" id="UP000515152"/>
    </source>
</evidence>
<evidence type="ECO:0000259" key="11">
    <source>
        <dbReference type="PROSITE" id="PS50157"/>
    </source>
</evidence>
<feature type="domain" description="C2H2-type" evidence="11">
    <location>
        <begin position="541"/>
        <end position="564"/>
    </location>
</feature>
<dbReference type="RefSeq" id="XP_031415861.1">
    <property type="nucleotide sequence ID" value="XM_031560001.2"/>
</dbReference>
<dbReference type="Proteomes" id="UP000515152">
    <property type="component" value="Chromosome 22"/>
</dbReference>
<dbReference type="FunFam" id="3.30.160.60:FF:000045">
    <property type="entry name" value="ZFP69 zinc finger protein B"/>
    <property type="match status" value="1"/>
</dbReference>
<reference evidence="13" key="1">
    <citation type="submission" date="2025-08" db="UniProtKB">
        <authorList>
            <consortium name="RefSeq"/>
        </authorList>
    </citation>
    <scope>IDENTIFICATION</scope>
</reference>
<evidence type="ECO:0000256" key="10">
    <source>
        <dbReference type="SAM" id="MobiDB-lite"/>
    </source>
</evidence>
<dbReference type="SUPFAM" id="SSF57667">
    <property type="entry name" value="beta-beta-alpha zinc fingers"/>
    <property type="match status" value="4"/>
</dbReference>
<protein>
    <submittedName>
        <fullName evidence="13">Zinc finger and SCAN domain-containing protein 21-like</fullName>
    </submittedName>
</protein>
<dbReference type="Pfam" id="PF00096">
    <property type="entry name" value="zf-C2H2"/>
    <property type="match status" value="7"/>
</dbReference>
<proteinExistence type="inferred from homology"/>
<feature type="compositionally biased region" description="Polar residues" evidence="10">
    <location>
        <begin position="138"/>
        <end position="148"/>
    </location>
</feature>
<evidence type="ECO:0000256" key="7">
    <source>
        <dbReference type="ARBA" id="ARBA00023125"/>
    </source>
</evidence>
<evidence type="ECO:0000256" key="5">
    <source>
        <dbReference type="ARBA" id="ARBA00022771"/>
    </source>
</evidence>
<dbReference type="FunFam" id="3.30.160.60:FF:000446">
    <property type="entry name" value="Zinc finger protein"/>
    <property type="match status" value="1"/>
</dbReference>
<evidence type="ECO:0000313" key="13">
    <source>
        <dbReference type="RefSeq" id="XP_031415861.1"/>
    </source>
</evidence>
<keyword evidence="6" id="KW-0862">Zinc</keyword>
<dbReference type="AlphaFoldDB" id="A0A6P8EUM4"/>
<evidence type="ECO:0000256" key="8">
    <source>
        <dbReference type="ARBA" id="ARBA00023242"/>
    </source>
</evidence>
<feature type="domain" description="C2H2-type" evidence="11">
    <location>
        <begin position="401"/>
        <end position="428"/>
    </location>
</feature>
<keyword evidence="4" id="KW-0677">Repeat</keyword>
<feature type="domain" description="C2H2-type" evidence="11">
    <location>
        <begin position="373"/>
        <end position="400"/>
    </location>
</feature>
<accession>A0A6P8EUM4</accession>
<evidence type="ECO:0000256" key="9">
    <source>
        <dbReference type="PROSITE-ProRule" id="PRU00042"/>
    </source>
</evidence>
<feature type="domain" description="C2H2-type" evidence="11">
    <location>
        <begin position="485"/>
        <end position="512"/>
    </location>
</feature>
<dbReference type="FunFam" id="3.30.160.60:FF:002455">
    <property type="entry name" value="FI03704p"/>
    <property type="match status" value="1"/>
</dbReference>
<keyword evidence="8" id="KW-0539">Nucleus</keyword>
<keyword evidence="12" id="KW-1185">Reference proteome</keyword>
<comment type="subcellular location">
    <subcellularLocation>
        <location evidence="1">Nucleus</location>
    </subcellularLocation>
</comment>
<dbReference type="GO" id="GO:0000981">
    <property type="term" value="F:DNA-binding transcription factor activity, RNA polymerase II-specific"/>
    <property type="evidence" value="ECO:0007669"/>
    <property type="project" value="TreeGrafter"/>
</dbReference>
<evidence type="ECO:0000256" key="2">
    <source>
        <dbReference type="ARBA" id="ARBA00006991"/>
    </source>
</evidence>
<dbReference type="GO" id="GO:0000978">
    <property type="term" value="F:RNA polymerase II cis-regulatory region sequence-specific DNA binding"/>
    <property type="evidence" value="ECO:0007669"/>
    <property type="project" value="TreeGrafter"/>
</dbReference>
<dbReference type="SMART" id="SM00355">
    <property type="entry name" value="ZnF_C2H2"/>
    <property type="match status" value="7"/>
</dbReference>
<dbReference type="FunFam" id="3.30.160.60:FF:001483">
    <property type="entry name" value="Zinc finger protein 1005"/>
    <property type="match status" value="1"/>
</dbReference>
<keyword evidence="7" id="KW-0238">DNA-binding</keyword>
<feature type="region of interest" description="Disordered" evidence="10">
    <location>
        <begin position="127"/>
        <end position="168"/>
    </location>
</feature>
<name>A0A6P8EUM4_CLUHA</name>
<dbReference type="PROSITE" id="PS00028">
    <property type="entry name" value="ZINC_FINGER_C2H2_1"/>
    <property type="match status" value="7"/>
</dbReference>
<evidence type="ECO:0000256" key="6">
    <source>
        <dbReference type="ARBA" id="ARBA00022833"/>
    </source>
</evidence>
<evidence type="ECO:0000256" key="3">
    <source>
        <dbReference type="ARBA" id="ARBA00022723"/>
    </source>
</evidence>
<dbReference type="FunFam" id="3.30.160.60:FF:002343">
    <property type="entry name" value="Zinc finger protein 33A"/>
    <property type="match status" value="1"/>
</dbReference>
<feature type="domain" description="C2H2-type" evidence="11">
    <location>
        <begin position="457"/>
        <end position="484"/>
    </location>
</feature>
<keyword evidence="5 9" id="KW-0863">Zinc-finger</keyword>
<feature type="compositionally biased region" description="Basic and acidic residues" evidence="10">
    <location>
        <begin position="348"/>
        <end position="366"/>
    </location>
</feature>
<feature type="compositionally biased region" description="Low complexity" evidence="10">
    <location>
        <begin position="155"/>
        <end position="165"/>
    </location>
</feature>
<sequence>MMATQEDFQRQFTSIMENLLHSAVSETTKLFENAVQEMKAEVVRIRKQNDNIKVTSALVEQSCSPCLQHGENNEGRNSPPDPDGNQQFTLLFIKQEEADLYDHTPSCLFPLAEDESKPFVVQQIETPVLSQEADPSPSDKTSAPFTHNPTPSPPQSAQEPAPSASVGTSQIQEFNPLDSLHVSLDLMPDIQEEKPVMLLQPPTPISTDAADGSMSATPNEPATPKTEQVDCEIDQQSLRSHPATHHDQPRRTSPRKSKSKYCCVVAQPQAKNVLQENDDDDSTAQKRQAVVTLTHQQSLRSHPVTPHDQPKRTSTRQSKYRCLLGVEAPQPNAQDIQQSNETSVPKNVHKETGKNSSKQPDKDKPGKNHRHKNQCEVCGRILSSASSLEHHQRVHRGERPFVCDMCGKSFPDGKGLRRHLLIHTAGKRHQCLECGKMFVYLFHLTSHQVTHTGQRPFPCNVCEKHFSSKATLANHTRLHTGEKPFGCTLCGRTFTHRISFNTHMQRHRGERRYVCLTCNKRFMDPNNLKAHKRIHTGERPYQCKMCGKRFIQSAHLKKHAKTQH</sequence>
<comment type="similarity">
    <text evidence="2">Belongs to the krueppel C2H2-type zinc-finger protein family.</text>
</comment>
<dbReference type="FunFam" id="3.30.160.60:FF:001498">
    <property type="entry name" value="Zinc finger protein 404"/>
    <property type="match status" value="1"/>
</dbReference>